<dbReference type="Gene3D" id="2.60.40.2870">
    <property type="match status" value="1"/>
</dbReference>
<evidence type="ECO:0000313" key="3">
    <source>
        <dbReference type="Proteomes" id="UP001108123"/>
    </source>
</evidence>
<dbReference type="EMBL" id="JAKNID010000072">
    <property type="protein sequence ID" value="MCG4565963.1"/>
    <property type="molecule type" value="Genomic_DNA"/>
</dbReference>
<feature type="chain" id="PRO_5040417467" evidence="1">
    <location>
        <begin position="25"/>
        <end position="144"/>
    </location>
</feature>
<dbReference type="InterPro" id="IPR032624">
    <property type="entry name" value="DUF4879"/>
</dbReference>
<dbReference type="AlphaFoldDB" id="A0A9Q4ADL3"/>
<dbReference type="Proteomes" id="UP001108123">
    <property type="component" value="Unassembled WGS sequence"/>
</dbReference>
<comment type="caution">
    <text evidence="2">The sequence shown here is derived from an EMBL/GenBank/DDBJ whole genome shotgun (WGS) entry which is preliminary data.</text>
</comment>
<keyword evidence="1" id="KW-0732">Signal</keyword>
<dbReference type="RefSeq" id="WP_226809047.1">
    <property type="nucleotide sequence ID" value="NZ_JAJBNW010000177.1"/>
</dbReference>
<reference evidence="2" key="1">
    <citation type="submission" date="2022-01" db="EMBL/GenBank/DDBJ databases">
        <title>Collection of gut derived symbiotic bacterial strains cultured from healthy donors.</title>
        <authorList>
            <person name="Lin H."/>
            <person name="Kohout C."/>
            <person name="Waligurski E."/>
            <person name="Pamer E.G."/>
        </authorList>
    </citation>
    <scope>NUCLEOTIDE SEQUENCE</scope>
    <source>
        <strain evidence="2">MSK.14.39</strain>
    </source>
</reference>
<dbReference type="Pfam" id="PF16219">
    <property type="entry name" value="DUF4879"/>
    <property type="match status" value="1"/>
</dbReference>
<evidence type="ECO:0000313" key="2">
    <source>
        <dbReference type="EMBL" id="MCG4565963.1"/>
    </source>
</evidence>
<gene>
    <name evidence="2" type="ORF">L0P62_10935</name>
</gene>
<sequence>MNKKVLSILLFFVVLFSIGSQSFAASAPPLTSLRVTRVKSEKGGAEVIRENQLSTKRDHGGSYIYVTTEEIGYSSQRYAKFDNQEAELIDSKSIVGNNNIVIGWERTWKLFVYSNDNSNQGDFTYKAISANYPWNTMSTSIFIK</sequence>
<name>A0A9Q4ADL3_9FIRM</name>
<protein>
    <submittedName>
        <fullName evidence="2">YolA family protein</fullName>
    </submittedName>
</protein>
<accession>A0A9Q4ADL3</accession>
<keyword evidence="3" id="KW-1185">Reference proteome</keyword>
<organism evidence="2 3">
    <name type="scientific">Anaerosalibacter bizertensis</name>
    <dbReference type="NCBI Taxonomy" id="932217"/>
    <lineage>
        <taxon>Bacteria</taxon>
        <taxon>Bacillati</taxon>
        <taxon>Bacillota</taxon>
        <taxon>Tissierellia</taxon>
        <taxon>Tissierellales</taxon>
        <taxon>Sporanaerobacteraceae</taxon>
        <taxon>Anaerosalibacter</taxon>
    </lineage>
</organism>
<evidence type="ECO:0000256" key="1">
    <source>
        <dbReference type="SAM" id="SignalP"/>
    </source>
</evidence>
<feature type="signal peptide" evidence="1">
    <location>
        <begin position="1"/>
        <end position="24"/>
    </location>
</feature>
<proteinExistence type="predicted"/>